<reference evidence="12" key="1">
    <citation type="journal article" date="2020" name="Stud. Mycol.">
        <title>101 Dothideomycetes genomes: a test case for predicting lifestyles and emergence of pathogens.</title>
        <authorList>
            <person name="Haridas S."/>
            <person name="Albert R."/>
            <person name="Binder M."/>
            <person name="Bloem J."/>
            <person name="Labutti K."/>
            <person name="Salamov A."/>
            <person name="Andreopoulos B."/>
            <person name="Baker S."/>
            <person name="Barry K."/>
            <person name="Bills G."/>
            <person name="Bluhm B."/>
            <person name="Cannon C."/>
            <person name="Castanera R."/>
            <person name="Culley D."/>
            <person name="Daum C."/>
            <person name="Ezra D."/>
            <person name="Gonzalez J."/>
            <person name="Henrissat B."/>
            <person name="Kuo A."/>
            <person name="Liang C."/>
            <person name="Lipzen A."/>
            <person name="Lutzoni F."/>
            <person name="Magnuson J."/>
            <person name="Mondo S."/>
            <person name="Nolan M."/>
            <person name="Ohm R."/>
            <person name="Pangilinan J."/>
            <person name="Park H.-J."/>
            <person name="Ramirez L."/>
            <person name="Alfaro M."/>
            <person name="Sun H."/>
            <person name="Tritt A."/>
            <person name="Yoshinaga Y."/>
            <person name="Zwiers L.-H."/>
            <person name="Turgeon B."/>
            <person name="Goodwin S."/>
            <person name="Spatafora J."/>
            <person name="Crous P."/>
            <person name="Grigoriev I."/>
        </authorList>
    </citation>
    <scope>NUCLEOTIDE SEQUENCE</scope>
    <source>
        <strain evidence="12">CBS 122681</strain>
    </source>
</reference>
<organism evidence="12 13">
    <name type="scientific">Lophiostoma macrostomum CBS 122681</name>
    <dbReference type="NCBI Taxonomy" id="1314788"/>
    <lineage>
        <taxon>Eukaryota</taxon>
        <taxon>Fungi</taxon>
        <taxon>Dikarya</taxon>
        <taxon>Ascomycota</taxon>
        <taxon>Pezizomycotina</taxon>
        <taxon>Dothideomycetes</taxon>
        <taxon>Pleosporomycetidae</taxon>
        <taxon>Pleosporales</taxon>
        <taxon>Lophiostomataceae</taxon>
        <taxon>Lophiostoma</taxon>
    </lineage>
</organism>
<keyword evidence="4" id="KW-0547">Nucleotide-binding</keyword>
<feature type="domain" description="ABC transporter" evidence="10">
    <location>
        <begin position="358"/>
        <end position="596"/>
    </location>
</feature>
<dbReference type="SUPFAM" id="SSF52540">
    <property type="entry name" value="P-loop containing nucleoside triphosphate hydrolases"/>
    <property type="match status" value="2"/>
</dbReference>
<feature type="transmembrane region" description="Helical" evidence="9">
    <location>
        <begin position="840"/>
        <end position="862"/>
    </location>
</feature>
<dbReference type="FunFam" id="3.40.50.300:FF:000604">
    <property type="entry name" value="ABC transporter B family member 28"/>
    <property type="match status" value="1"/>
</dbReference>
<dbReference type="Pfam" id="PF00664">
    <property type="entry name" value="ABC_membrane"/>
    <property type="match status" value="2"/>
</dbReference>
<dbReference type="InterPro" id="IPR027417">
    <property type="entry name" value="P-loop_NTPase"/>
</dbReference>
<dbReference type="Gene3D" id="3.40.50.300">
    <property type="entry name" value="P-loop containing nucleotide triphosphate hydrolases"/>
    <property type="match status" value="2"/>
</dbReference>
<protein>
    <submittedName>
        <fullName evidence="12">Multidrug resistance protein-like protein 2</fullName>
    </submittedName>
</protein>
<keyword evidence="3 9" id="KW-0812">Transmembrane</keyword>
<dbReference type="Proteomes" id="UP000799324">
    <property type="component" value="Unassembled WGS sequence"/>
</dbReference>
<feature type="transmembrane region" description="Helical" evidence="9">
    <location>
        <begin position="1060"/>
        <end position="1080"/>
    </location>
</feature>
<evidence type="ECO:0000313" key="12">
    <source>
        <dbReference type="EMBL" id="KAF2658478.1"/>
    </source>
</evidence>
<evidence type="ECO:0000256" key="3">
    <source>
        <dbReference type="ARBA" id="ARBA00022692"/>
    </source>
</evidence>
<dbReference type="EMBL" id="MU004314">
    <property type="protein sequence ID" value="KAF2658478.1"/>
    <property type="molecule type" value="Genomic_DNA"/>
</dbReference>
<dbReference type="OrthoDB" id="6500128at2759"/>
<dbReference type="InterPro" id="IPR003593">
    <property type="entry name" value="AAA+_ATPase"/>
</dbReference>
<feature type="transmembrane region" description="Helical" evidence="9">
    <location>
        <begin position="98"/>
        <end position="123"/>
    </location>
</feature>
<dbReference type="GO" id="GO:0005524">
    <property type="term" value="F:ATP binding"/>
    <property type="evidence" value="ECO:0007669"/>
    <property type="project" value="UniProtKB-KW"/>
</dbReference>
<dbReference type="InterPro" id="IPR011527">
    <property type="entry name" value="ABC1_TM_dom"/>
</dbReference>
<evidence type="ECO:0000256" key="1">
    <source>
        <dbReference type="ARBA" id="ARBA00004141"/>
    </source>
</evidence>
<keyword evidence="5" id="KW-0067">ATP-binding</keyword>
<dbReference type="FunFam" id="3.40.50.300:FF:001471">
    <property type="entry name" value="P-loop containing nucleoside triphosphate hydrolase protein"/>
    <property type="match status" value="1"/>
</dbReference>
<dbReference type="InterPro" id="IPR003439">
    <property type="entry name" value="ABC_transporter-like_ATP-bd"/>
</dbReference>
<dbReference type="PANTHER" id="PTHR43394">
    <property type="entry name" value="ATP-DEPENDENT PERMEASE MDL1, MITOCHONDRIAL"/>
    <property type="match status" value="1"/>
</dbReference>
<dbReference type="PROSITE" id="PS50893">
    <property type="entry name" value="ABC_TRANSPORTER_2"/>
    <property type="match status" value="2"/>
</dbReference>
<evidence type="ECO:0000256" key="4">
    <source>
        <dbReference type="ARBA" id="ARBA00022741"/>
    </source>
</evidence>
<proteinExistence type="predicted"/>
<dbReference type="SMART" id="SM00382">
    <property type="entry name" value="AAA"/>
    <property type="match status" value="2"/>
</dbReference>
<keyword evidence="2" id="KW-0813">Transport</keyword>
<dbReference type="CDD" id="cd18578">
    <property type="entry name" value="ABC_6TM_Pgp_ABCB1_D2_like"/>
    <property type="match status" value="1"/>
</dbReference>
<feature type="transmembrane region" description="Helical" evidence="9">
    <location>
        <begin position="917"/>
        <end position="936"/>
    </location>
</feature>
<feature type="region of interest" description="Disordered" evidence="8">
    <location>
        <begin position="667"/>
        <end position="692"/>
    </location>
</feature>
<dbReference type="GO" id="GO:0005743">
    <property type="term" value="C:mitochondrial inner membrane"/>
    <property type="evidence" value="ECO:0007669"/>
    <property type="project" value="TreeGrafter"/>
</dbReference>
<evidence type="ECO:0000313" key="13">
    <source>
        <dbReference type="Proteomes" id="UP000799324"/>
    </source>
</evidence>
<dbReference type="InterPro" id="IPR036640">
    <property type="entry name" value="ABC1_TM_sf"/>
</dbReference>
<feature type="transmembrane region" description="Helical" evidence="9">
    <location>
        <begin position="1028"/>
        <end position="1048"/>
    </location>
</feature>
<dbReference type="CDD" id="cd18577">
    <property type="entry name" value="ABC_6TM_Pgp_ABCB1_D1_like"/>
    <property type="match status" value="1"/>
</dbReference>
<evidence type="ECO:0000256" key="7">
    <source>
        <dbReference type="ARBA" id="ARBA00023136"/>
    </source>
</evidence>
<sequence length="1392" mass="152999">MTSASEPSTADEQDKPVDHLHSADEQDDFLGRVGWKALFGFTTRKHLPILIAGFISAVIAALSEPALAVLYGLLFRQLSDFGAGKISGSLLLHNASKYCAYMTALVGLNWFACSFFFTFYLAFGELQARSARERVFDALLQKDLDWYDTRKSGIAAMLPTIQMQIRDLQQSTSAPFGEGSQAAVLTIGSMGVALYFCWDLTLVSISTIPLIFLAIALLSRQLSRHEFAQSDALQSALKTVTSAISSIETVKCFNGERSELARYGFAIARAGGLYKRLANYGGHLVATGKRNPGQIVTTFYSALMAVQGISSFMPQFIILQKGKIAGARLRAIIDRISSLDNAVERGGGERPERCSGDIEFKKVSFAYPTRPGQPALNQASIFFPAGETTFVVGRSGSGKSTLGQLLVRFYKPASGDITLDGTSVENLSSHWLRENITLVEQHSVLFNDTIRRNIALANTGKDVPEKQLEDVVDFALLRQMVKDLPNGLDTLTGAQGNALSGGQRQRVALARARLRDTPVLILDESTSALDYITRSAILEAMRAWRKGKTTIVITHDITQILPSDFMYILDRAQVVQEGYRQTLEADPHSAFHTFLDSVPDDHRGSIDSFEEYTDEIWDLYEASWTAPPPPRTMREVLFSDTFMSPIFSPNNRSSLYRSSLVMERRPSNPMLEWGSDGSEQDQEDAMPAKMPPQCSAVGEAKGDQYPMRRISQARPRPLSSCGSPIYSRPTSLVLDVPIRLDVRDTPSTKGRISIRRAITRRRRQEEVQELPTTGVKSLSITRILMTFWPRLDWQSKLYLIAAIICAFVHAAATPMFGFVFAKLLGTFYAVKDQALLARTYALSILGIAIIDGLATYGFHFLFDVAAQTWANSLKAEALRRILMQPREFFDREENSLSRLAECLDHFGEEARNLPGRFIGIIIVIVVMVLIAVVWSLATCWKLALVAMGTVPVLYGIMKAYNMISSRWERLTNEADENVGQVLHETFVNIRTVRCLVLEDVFRKKFGDKTADALRTGLKRAIYTGSVYGLNYSSVFFVSALAFWFGAYILSRNEFTLPNILQTFALLLLTSNNATFIVNYIPQINISKDAAARLIRLATLPQDSHELKGTTQLDSAGAIAFRDAVFSYPTRKDHQVLQGVNITIPRGSCTAIVGSSGSGKSTIAALLLKLYQMEANAGNPKNPVLTVSGHDIRTLHTSTLRSRMAIVSQTPVMFPGTVAENIAYGLSPSSSRASPENIRAAATAAGVDDFINSLPSGYQTVIGAGGSGLSGGQAQRIAIARALVRDPDILILDEATSALDVESANVVRDTVQSLVAEMRKDGGTGPLDSKGVGHDAGQRRMTVIIITHAREMMAIAEHVIMLDKGRVVEEGSFGELRKKRGPFARLLRGVMDE</sequence>
<feature type="domain" description="ABC transmembrane type-1" evidence="11">
    <location>
        <begin position="51"/>
        <end position="282"/>
    </location>
</feature>
<gene>
    <name evidence="12" type="ORF">K491DRAFT_713429</name>
</gene>
<dbReference type="PANTHER" id="PTHR43394:SF15">
    <property type="entry name" value="ALPHA-FACTOR-TRANSPORTING ATPASE"/>
    <property type="match status" value="1"/>
</dbReference>
<dbReference type="Pfam" id="PF00005">
    <property type="entry name" value="ABC_tran"/>
    <property type="match status" value="2"/>
</dbReference>
<dbReference type="InterPro" id="IPR039421">
    <property type="entry name" value="Type_1_exporter"/>
</dbReference>
<dbReference type="PROSITE" id="PS50929">
    <property type="entry name" value="ABC_TM1F"/>
    <property type="match status" value="2"/>
</dbReference>
<dbReference type="PROSITE" id="PS00211">
    <property type="entry name" value="ABC_TRANSPORTER_1"/>
    <property type="match status" value="1"/>
</dbReference>
<keyword evidence="13" id="KW-1185">Reference proteome</keyword>
<keyword evidence="7 9" id="KW-0472">Membrane</keyword>
<feature type="domain" description="ABC transporter" evidence="10">
    <location>
        <begin position="1118"/>
        <end position="1388"/>
    </location>
</feature>
<keyword evidence="6 9" id="KW-1133">Transmembrane helix</keyword>
<dbReference type="GO" id="GO:0016887">
    <property type="term" value="F:ATP hydrolysis activity"/>
    <property type="evidence" value="ECO:0007669"/>
    <property type="project" value="InterPro"/>
</dbReference>
<comment type="subcellular location">
    <subcellularLocation>
        <location evidence="1">Membrane</location>
        <topology evidence="1">Multi-pass membrane protein</topology>
    </subcellularLocation>
</comment>
<evidence type="ECO:0000259" key="11">
    <source>
        <dbReference type="PROSITE" id="PS50929"/>
    </source>
</evidence>
<dbReference type="GO" id="GO:0015421">
    <property type="term" value="F:ABC-type oligopeptide transporter activity"/>
    <property type="evidence" value="ECO:0007669"/>
    <property type="project" value="TreeGrafter"/>
</dbReference>
<dbReference type="GO" id="GO:0090374">
    <property type="term" value="P:oligopeptide export from mitochondrion"/>
    <property type="evidence" value="ECO:0007669"/>
    <property type="project" value="TreeGrafter"/>
</dbReference>
<evidence type="ECO:0000259" key="10">
    <source>
        <dbReference type="PROSITE" id="PS50893"/>
    </source>
</evidence>
<dbReference type="InterPro" id="IPR017871">
    <property type="entry name" value="ABC_transporter-like_CS"/>
</dbReference>
<dbReference type="SUPFAM" id="SSF90123">
    <property type="entry name" value="ABC transporter transmembrane region"/>
    <property type="match status" value="2"/>
</dbReference>
<name>A0A6A6THS7_9PLEO</name>
<evidence type="ECO:0000256" key="6">
    <source>
        <dbReference type="ARBA" id="ARBA00022989"/>
    </source>
</evidence>
<feature type="transmembrane region" description="Helical" evidence="9">
    <location>
        <begin position="49"/>
        <end position="75"/>
    </location>
</feature>
<accession>A0A6A6THS7</accession>
<evidence type="ECO:0000256" key="5">
    <source>
        <dbReference type="ARBA" id="ARBA00022840"/>
    </source>
</evidence>
<evidence type="ECO:0000256" key="8">
    <source>
        <dbReference type="SAM" id="MobiDB-lite"/>
    </source>
</evidence>
<evidence type="ECO:0000256" key="2">
    <source>
        <dbReference type="ARBA" id="ARBA00022448"/>
    </source>
</evidence>
<feature type="transmembrane region" description="Helical" evidence="9">
    <location>
        <begin position="193"/>
        <end position="218"/>
    </location>
</feature>
<feature type="transmembrane region" description="Helical" evidence="9">
    <location>
        <begin position="797"/>
        <end position="820"/>
    </location>
</feature>
<feature type="domain" description="ABC transmembrane type-1" evidence="11">
    <location>
        <begin position="800"/>
        <end position="1083"/>
    </location>
</feature>
<evidence type="ECO:0000256" key="9">
    <source>
        <dbReference type="SAM" id="Phobius"/>
    </source>
</evidence>
<dbReference type="Gene3D" id="1.20.1560.10">
    <property type="entry name" value="ABC transporter type 1, transmembrane domain"/>
    <property type="match status" value="4"/>
</dbReference>